<evidence type="ECO:0000313" key="4">
    <source>
        <dbReference type="Proteomes" id="UP000051086"/>
    </source>
</evidence>
<gene>
    <name evidence="2" type="ORF">TL5118_03568</name>
    <name evidence="3" type="ORF">TL5120_02808</name>
</gene>
<dbReference type="EMBL" id="CYSC01000035">
    <property type="protein sequence ID" value="CUH73002.1"/>
    <property type="molecule type" value="Genomic_DNA"/>
</dbReference>
<dbReference type="Proteomes" id="UP000051086">
    <property type="component" value="Unassembled WGS sequence"/>
</dbReference>
<dbReference type="AlphaFoldDB" id="A0A0P1GAX1"/>
<dbReference type="OrthoDB" id="8926562at2"/>
<accession>A0A0P1GAX1</accession>
<dbReference type="EMBL" id="CYSB01000040">
    <property type="protein sequence ID" value="CUH69599.1"/>
    <property type="molecule type" value="Genomic_DNA"/>
</dbReference>
<keyword evidence="1" id="KW-0812">Transmembrane</keyword>
<dbReference type="Proteomes" id="UP000051887">
    <property type="component" value="Unassembled WGS sequence"/>
</dbReference>
<keyword evidence="4" id="KW-1185">Reference proteome</keyword>
<evidence type="ECO:0000313" key="2">
    <source>
        <dbReference type="EMBL" id="CUH69599.1"/>
    </source>
</evidence>
<proteinExistence type="predicted"/>
<organism evidence="3 5">
    <name type="scientific">Thalassovita autumnalis</name>
    <dbReference type="NCBI Taxonomy" id="2072972"/>
    <lineage>
        <taxon>Bacteria</taxon>
        <taxon>Pseudomonadati</taxon>
        <taxon>Pseudomonadota</taxon>
        <taxon>Alphaproteobacteria</taxon>
        <taxon>Rhodobacterales</taxon>
        <taxon>Roseobacteraceae</taxon>
        <taxon>Thalassovita</taxon>
    </lineage>
</organism>
<feature type="transmembrane region" description="Helical" evidence="1">
    <location>
        <begin position="12"/>
        <end position="31"/>
    </location>
</feature>
<evidence type="ECO:0000256" key="1">
    <source>
        <dbReference type="SAM" id="Phobius"/>
    </source>
</evidence>
<protein>
    <submittedName>
        <fullName evidence="3">Uncharacterized protein</fullName>
    </submittedName>
</protein>
<reference evidence="3 5" key="1">
    <citation type="submission" date="2015-09" db="EMBL/GenBank/DDBJ databases">
        <authorList>
            <consortium name="Swine Surveillance"/>
        </authorList>
    </citation>
    <scope>NUCLEOTIDE SEQUENCE [LARGE SCALE GENOMIC DNA]</scope>
    <source>
        <strain evidence="3 5">5120</strain>
    </source>
</reference>
<keyword evidence="1" id="KW-0472">Membrane</keyword>
<reference evidence="2 4" key="2">
    <citation type="submission" date="2015-09" db="EMBL/GenBank/DDBJ databases">
        <authorList>
            <person name="Rodrigo-Torres L."/>
            <person name="Arahal D.R."/>
        </authorList>
    </citation>
    <scope>NUCLEOTIDE SEQUENCE [LARGE SCALE GENOMIC DNA]</scope>
    <source>
        <strain evidence="2 4">CECT 5118</strain>
    </source>
</reference>
<dbReference type="RefSeq" id="WP_058244161.1">
    <property type="nucleotide sequence ID" value="NZ_CYSB01000040.1"/>
</dbReference>
<feature type="transmembrane region" description="Helical" evidence="1">
    <location>
        <begin position="51"/>
        <end position="74"/>
    </location>
</feature>
<keyword evidence="1" id="KW-1133">Transmembrane helix</keyword>
<sequence length="136" mass="14875">MVSRYIYGRMVRLICAMDLVILAPLIVPVVNQHYLVALAGFGVPQGVADGFAVSNLSLMLAQLVGLLGCGWALWRWRNATQEMGRFTGALRLAIALVLLTSYLNTALPVLQLLALLEGLVALVHFVPLRRHIVVID</sequence>
<name>A0A0P1GAX1_9RHOB</name>
<evidence type="ECO:0000313" key="3">
    <source>
        <dbReference type="EMBL" id="CUH73002.1"/>
    </source>
</evidence>
<evidence type="ECO:0000313" key="5">
    <source>
        <dbReference type="Proteomes" id="UP000051887"/>
    </source>
</evidence>